<evidence type="ECO:0000256" key="3">
    <source>
        <dbReference type="ARBA" id="ARBA00022989"/>
    </source>
</evidence>
<evidence type="ECO:0000256" key="4">
    <source>
        <dbReference type="ARBA" id="ARBA00023136"/>
    </source>
</evidence>
<reference evidence="6 7" key="1">
    <citation type="journal article" date="2019" name="Int. J. Syst. Evol. Microbiol.">
        <title>The Global Catalogue of Microorganisms (GCM) 10K type strain sequencing project: providing services to taxonomists for standard genome sequencing and annotation.</title>
        <authorList>
            <consortium name="The Broad Institute Genomics Platform"/>
            <consortium name="The Broad Institute Genome Sequencing Center for Infectious Disease"/>
            <person name="Wu L."/>
            <person name="Ma J."/>
        </authorList>
    </citation>
    <scope>NUCLEOTIDE SEQUENCE [LARGE SCALE GENOMIC DNA]</scope>
    <source>
        <strain evidence="6 7">JCM 15115</strain>
    </source>
</reference>
<evidence type="ECO:0000256" key="1">
    <source>
        <dbReference type="ARBA" id="ARBA00004141"/>
    </source>
</evidence>
<dbReference type="RefSeq" id="WP_343805484.1">
    <property type="nucleotide sequence ID" value="NZ_BAAADE010000003.1"/>
</dbReference>
<keyword evidence="3 5" id="KW-1133">Transmembrane helix</keyword>
<sequence>MTAKLITNGAWTRIFVSNANDLEQAERLTGVDLRPHTNQPLFMPAILKVAYWHSGKIELADLIIANDGKNLITVEAGDGLPFLNDLGDRLRRQNLNKQEQTAVFYVAIQAAYDAATQILDEVETHFDDIRLSVRNMQLSLDQVNSHGVSDLPELDDKLTTIAQALSHVAHSFGQLVQCARILRREAKYSSEISRQNMDDLIADGESSLRRVQFVVDRQRFHARQTAQVVATSDLNVIKIFTILWTVFLPGTALVNWYGQNFQTMPELSWYWSTWIQIFGVLILTVIPIMATKMSGQLR</sequence>
<proteinExistence type="predicted"/>
<evidence type="ECO:0000313" key="7">
    <source>
        <dbReference type="Proteomes" id="UP001424441"/>
    </source>
</evidence>
<comment type="caution">
    <text evidence="6">The sequence shown here is derived from an EMBL/GenBank/DDBJ whole genome shotgun (WGS) entry which is preliminary data.</text>
</comment>
<dbReference type="SUPFAM" id="SSF144083">
    <property type="entry name" value="Magnesium transport protein CorA, transmembrane region"/>
    <property type="match status" value="1"/>
</dbReference>
<dbReference type="InterPro" id="IPR045863">
    <property type="entry name" value="CorA_TM1_TM2"/>
</dbReference>
<dbReference type="Pfam" id="PF01544">
    <property type="entry name" value="CorA"/>
    <property type="match status" value="1"/>
</dbReference>
<keyword evidence="2 5" id="KW-0812">Transmembrane</keyword>
<dbReference type="PANTHER" id="PTHR47685:SF1">
    <property type="entry name" value="MAGNESIUM TRANSPORT PROTEIN CORA"/>
    <property type="match status" value="1"/>
</dbReference>
<name>A0ABN1G8B0_9HYPH</name>
<accession>A0ABN1G8B0</accession>
<evidence type="ECO:0000256" key="5">
    <source>
        <dbReference type="SAM" id="Phobius"/>
    </source>
</evidence>
<evidence type="ECO:0000313" key="6">
    <source>
        <dbReference type="EMBL" id="GAA0606137.1"/>
    </source>
</evidence>
<keyword evidence="7" id="KW-1185">Reference proteome</keyword>
<feature type="transmembrane region" description="Helical" evidence="5">
    <location>
        <begin position="236"/>
        <end position="257"/>
    </location>
</feature>
<gene>
    <name evidence="6" type="ORF">GCM10008943_22190</name>
</gene>
<evidence type="ECO:0000256" key="2">
    <source>
        <dbReference type="ARBA" id="ARBA00022692"/>
    </source>
</evidence>
<dbReference type="Proteomes" id="UP001424441">
    <property type="component" value="Unassembled WGS sequence"/>
</dbReference>
<dbReference type="InterPro" id="IPR050829">
    <property type="entry name" value="CorA_MIT"/>
</dbReference>
<keyword evidence="4 5" id="KW-0472">Membrane</keyword>
<comment type="subcellular location">
    <subcellularLocation>
        <location evidence="1">Membrane</location>
        <topology evidence="1">Multi-pass membrane protein</topology>
    </subcellularLocation>
</comment>
<organism evidence="6 7">
    <name type="scientific">Paenochrobactrum glaciei</name>
    <dbReference type="NCBI Taxonomy" id="486407"/>
    <lineage>
        <taxon>Bacteria</taxon>
        <taxon>Pseudomonadati</taxon>
        <taxon>Pseudomonadota</taxon>
        <taxon>Alphaproteobacteria</taxon>
        <taxon>Hyphomicrobiales</taxon>
        <taxon>Brucellaceae</taxon>
        <taxon>Paenochrobactrum</taxon>
    </lineage>
</organism>
<dbReference type="PANTHER" id="PTHR47685">
    <property type="entry name" value="MAGNESIUM TRANSPORT PROTEIN CORA"/>
    <property type="match status" value="1"/>
</dbReference>
<protein>
    <submittedName>
        <fullName evidence="6">CorA family divalent cation transporter</fullName>
    </submittedName>
</protein>
<dbReference type="InterPro" id="IPR002523">
    <property type="entry name" value="MgTranspt_CorA/ZnTranspt_ZntB"/>
</dbReference>
<dbReference type="Gene3D" id="1.20.58.340">
    <property type="entry name" value="Magnesium transport protein CorA, transmembrane region"/>
    <property type="match status" value="1"/>
</dbReference>
<dbReference type="EMBL" id="BAAADE010000003">
    <property type="protein sequence ID" value="GAA0606137.1"/>
    <property type="molecule type" value="Genomic_DNA"/>
</dbReference>
<feature type="transmembrane region" description="Helical" evidence="5">
    <location>
        <begin position="269"/>
        <end position="290"/>
    </location>
</feature>